<evidence type="ECO:0000313" key="9">
    <source>
        <dbReference type="Proteomes" id="UP000515154"/>
    </source>
</evidence>
<keyword evidence="9" id="KW-1185">Reference proteome</keyword>
<evidence type="ECO:0000256" key="7">
    <source>
        <dbReference type="PROSITE-ProRule" id="PRU00042"/>
    </source>
</evidence>
<evidence type="ECO:0000256" key="6">
    <source>
        <dbReference type="ARBA" id="ARBA00023242"/>
    </source>
</evidence>
<keyword evidence="2" id="KW-0479">Metal-binding</keyword>
<keyword evidence="5" id="KW-0862">Zinc</keyword>
<sequence length="137" mass="16151">MENELCENQVKCITQTKQIDFPDNMMLQEIRKSLYLCDICNKPFSQKGGNLTKHKYIHIGEKPYHCDICGKSFFQRVHVTSHKRTHTEKRKHNSVITSEQCSLYNYSYIYIGDNFNKIIQDFQNDLVISTLTLQQEP</sequence>
<accession>A0A6P7SQ76</accession>
<comment type="subcellular location">
    <subcellularLocation>
        <location evidence="1">Nucleus</location>
    </subcellularLocation>
</comment>
<proteinExistence type="predicted"/>
<dbReference type="Pfam" id="PF00096">
    <property type="entry name" value="zf-C2H2"/>
    <property type="match status" value="1"/>
</dbReference>
<evidence type="ECO:0000256" key="3">
    <source>
        <dbReference type="ARBA" id="ARBA00022737"/>
    </source>
</evidence>
<dbReference type="Proteomes" id="UP000515154">
    <property type="component" value="Linkage group LG9"/>
</dbReference>
<reference evidence="10" key="1">
    <citation type="submission" date="2025-08" db="UniProtKB">
        <authorList>
            <consortium name="RefSeq"/>
        </authorList>
    </citation>
    <scope>IDENTIFICATION</scope>
</reference>
<evidence type="ECO:0000259" key="8">
    <source>
        <dbReference type="PROSITE" id="PS50157"/>
    </source>
</evidence>
<dbReference type="SMART" id="SM00355">
    <property type="entry name" value="ZnF_C2H2"/>
    <property type="match status" value="2"/>
</dbReference>
<evidence type="ECO:0000256" key="2">
    <source>
        <dbReference type="ARBA" id="ARBA00022723"/>
    </source>
</evidence>
<dbReference type="FunFam" id="3.30.160.60:FF:000744">
    <property type="entry name" value="zinc finger E-box-binding homeobox 1"/>
    <property type="match status" value="1"/>
</dbReference>
<dbReference type="GO" id="GO:0000977">
    <property type="term" value="F:RNA polymerase II transcription regulatory region sequence-specific DNA binding"/>
    <property type="evidence" value="ECO:0007669"/>
    <property type="project" value="TreeGrafter"/>
</dbReference>
<feature type="domain" description="C2H2-type" evidence="8">
    <location>
        <begin position="64"/>
        <end position="91"/>
    </location>
</feature>
<dbReference type="PANTHER" id="PTHR14196:SF12">
    <property type="entry name" value="ZINC FINGER PROTEIN 208-LIKE"/>
    <property type="match status" value="1"/>
</dbReference>
<evidence type="ECO:0000313" key="10">
    <source>
        <dbReference type="RefSeq" id="XP_029640425.1"/>
    </source>
</evidence>
<dbReference type="InterPro" id="IPR036236">
    <property type="entry name" value="Znf_C2H2_sf"/>
</dbReference>
<dbReference type="FunFam" id="3.30.160.60:FF:000690">
    <property type="entry name" value="Zinc finger protein 354C"/>
    <property type="match status" value="1"/>
</dbReference>
<name>A0A6P7SQ76_9MOLL</name>
<dbReference type="InterPro" id="IPR050717">
    <property type="entry name" value="C2H2-ZF_Transcription_Reg"/>
</dbReference>
<evidence type="ECO:0000256" key="1">
    <source>
        <dbReference type="ARBA" id="ARBA00004123"/>
    </source>
</evidence>
<dbReference type="GO" id="GO:0008270">
    <property type="term" value="F:zinc ion binding"/>
    <property type="evidence" value="ECO:0007669"/>
    <property type="project" value="UniProtKB-KW"/>
</dbReference>
<dbReference type="AlphaFoldDB" id="A0A6P7SQ76"/>
<dbReference type="PROSITE" id="PS00028">
    <property type="entry name" value="ZINC_FINGER_C2H2_1"/>
    <property type="match status" value="1"/>
</dbReference>
<keyword evidence="4 7" id="KW-0863">Zinc-finger</keyword>
<dbReference type="SUPFAM" id="SSF57667">
    <property type="entry name" value="beta-beta-alpha zinc fingers"/>
    <property type="match status" value="1"/>
</dbReference>
<dbReference type="InterPro" id="IPR013087">
    <property type="entry name" value="Znf_C2H2_type"/>
</dbReference>
<dbReference type="KEGG" id="osn:115215407"/>
<keyword evidence="3" id="KW-0677">Repeat</keyword>
<gene>
    <name evidence="10" type="primary">LOC115215407</name>
</gene>
<protein>
    <submittedName>
        <fullName evidence="10">Zinc finger protein 479-like</fullName>
    </submittedName>
</protein>
<dbReference type="Gene3D" id="3.30.160.60">
    <property type="entry name" value="Classic Zinc Finger"/>
    <property type="match status" value="2"/>
</dbReference>
<dbReference type="GO" id="GO:0005634">
    <property type="term" value="C:nucleus"/>
    <property type="evidence" value="ECO:0007669"/>
    <property type="project" value="UniProtKB-SubCell"/>
</dbReference>
<dbReference type="PROSITE" id="PS50157">
    <property type="entry name" value="ZINC_FINGER_C2H2_2"/>
    <property type="match status" value="2"/>
</dbReference>
<evidence type="ECO:0000256" key="5">
    <source>
        <dbReference type="ARBA" id="ARBA00022833"/>
    </source>
</evidence>
<evidence type="ECO:0000256" key="4">
    <source>
        <dbReference type="ARBA" id="ARBA00022771"/>
    </source>
</evidence>
<organism evidence="9 10">
    <name type="scientific">Octopus sinensis</name>
    <name type="common">East Asian common octopus</name>
    <dbReference type="NCBI Taxonomy" id="2607531"/>
    <lineage>
        <taxon>Eukaryota</taxon>
        <taxon>Metazoa</taxon>
        <taxon>Spiralia</taxon>
        <taxon>Lophotrochozoa</taxon>
        <taxon>Mollusca</taxon>
        <taxon>Cephalopoda</taxon>
        <taxon>Coleoidea</taxon>
        <taxon>Octopodiformes</taxon>
        <taxon>Octopoda</taxon>
        <taxon>Incirrata</taxon>
        <taxon>Octopodidae</taxon>
        <taxon>Octopus</taxon>
    </lineage>
</organism>
<dbReference type="RefSeq" id="XP_029640425.1">
    <property type="nucleotide sequence ID" value="XM_029784565.1"/>
</dbReference>
<dbReference type="PANTHER" id="PTHR14196">
    <property type="entry name" value="ODD-SKIPPED - RELATED"/>
    <property type="match status" value="1"/>
</dbReference>
<dbReference type="GO" id="GO:0000981">
    <property type="term" value="F:DNA-binding transcription factor activity, RNA polymerase II-specific"/>
    <property type="evidence" value="ECO:0007669"/>
    <property type="project" value="TreeGrafter"/>
</dbReference>
<feature type="domain" description="C2H2-type" evidence="8">
    <location>
        <begin position="35"/>
        <end position="63"/>
    </location>
</feature>
<keyword evidence="6" id="KW-0539">Nucleus</keyword>